<proteinExistence type="predicted"/>
<name>L7F4A6_STRT8</name>
<dbReference type="AlphaFoldDB" id="L7F4A6"/>
<sequence>MAALVPDGPVALQSGDSLGPHPVPARSSLETHTPLTHHPDTGATGRA</sequence>
<evidence type="ECO:0000256" key="1">
    <source>
        <dbReference type="SAM" id="MobiDB-lite"/>
    </source>
</evidence>
<organism evidence="2 3">
    <name type="scientific">Streptomyces turgidiscabies (strain Car8)</name>
    <dbReference type="NCBI Taxonomy" id="698760"/>
    <lineage>
        <taxon>Bacteria</taxon>
        <taxon>Bacillati</taxon>
        <taxon>Actinomycetota</taxon>
        <taxon>Actinomycetes</taxon>
        <taxon>Kitasatosporales</taxon>
        <taxon>Streptomycetaceae</taxon>
        <taxon>Streptomyces</taxon>
    </lineage>
</organism>
<dbReference type="Proteomes" id="UP000010931">
    <property type="component" value="Unassembled WGS sequence"/>
</dbReference>
<dbReference type="PATRIC" id="fig|698760.3.peg.5355"/>
<comment type="caution">
    <text evidence="2">The sequence shown here is derived from an EMBL/GenBank/DDBJ whole genome shotgun (WGS) entry which is preliminary data.</text>
</comment>
<evidence type="ECO:0000313" key="3">
    <source>
        <dbReference type="Proteomes" id="UP000010931"/>
    </source>
</evidence>
<keyword evidence="3" id="KW-1185">Reference proteome</keyword>
<dbReference type="EMBL" id="AEJB01000361">
    <property type="protein sequence ID" value="ELP66117.1"/>
    <property type="molecule type" value="Genomic_DNA"/>
</dbReference>
<protein>
    <submittedName>
        <fullName evidence="2">Uncharacterized protein</fullName>
    </submittedName>
</protein>
<accession>L7F4A6</accession>
<feature type="region of interest" description="Disordered" evidence="1">
    <location>
        <begin position="1"/>
        <end position="47"/>
    </location>
</feature>
<evidence type="ECO:0000313" key="2">
    <source>
        <dbReference type="EMBL" id="ELP66117.1"/>
    </source>
</evidence>
<gene>
    <name evidence="2" type="ORF">STRTUCAR8_01821</name>
</gene>
<reference evidence="2 3" key="1">
    <citation type="journal article" date="2011" name="Plasmid">
        <title>Streptomyces turgidiscabies Car8 contains a modular pathogenicity island that shares virulence genes with other actinobacterial plant pathogens.</title>
        <authorList>
            <person name="Huguet-Tapia J.C."/>
            <person name="Badger J.H."/>
            <person name="Loria R."/>
            <person name="Pettis G.S."/>
        </authorList>
    </citation>
    <scope>NUCLEOTIDE SEQUENCE [LARGE SCALE GENOMIC DNA]</scope>
    <source>
        <strain evidence="2 3">Car8</strain>
    </source>
</reference>